<reference evidence="2" key="1">
    <citation type="journal article" date="2023" name="G3 (Bethesda)">
        <title>Genome assembly and association tests identify interacting loci associated with vigor, precocity, and sex in interspecific pistachio rootstocks.</title>
        <authorList>
            <person name="Palmer W."/>
            <person name="Jacygrad E."/>
            <person name="Sagayaradj S."/>
            <person name="Cavanaugh K."/>
            <person name="Han R."/>
            <person name="Bertier L."/>
            <person name="Beede B."/>
            <person name="Kafkas S."/>
            <person name="Golino D."/>
            <person name="Preece J."/>
            <person name="Michelmore R."/>
        </authorList>
    </citation>
    <scope>NUCLEOTIDE SEQUENCE [LARGE SCALE GENOMIC DNA]</scope>
</reference>
<organism evidence="1 2">
    <name type="scientific">Pistacia atlantica</name>
    <dbReference type="NCBI Taxonomy" id="434234"/>
    <lineage>
        <taxon>Eukaryota</taxon>
        <taxon>Viridiplantae</taxon>
        <taxon>Streptophyta</taxon>
        <taxon>Embryophyta</taxon>
        <taxon>Tracheophyta</taxon>
        <taxon>Spermatophyta</taxon>
        <taxon>Magnoliopsida</taxon>
        <taxon>eudicotyledons</taxon>
        <taxon>Gunneridae</taxon>
        <taxon>Pentapetalae</taxon>
        <taxon>rosids</taxon>
        <taxon>malvids</taxon>
        <taxon>Sapindales</taxon>
        <taxon>Anacardiaceae</taxon>
        <taxon>Pistacia</taxon>
    </lineage>
</organism>
<dbReference type="EMBL" id="CM047901">
    <property type="protein sequence ID" value="KAJ0097287.1"/>
    <property type="molecule type" value="Genomic_DNA"/>
</dbReference>
<accession>A0ACC1BEC0</accession>
<protein>
    <submittedName>
        <fullName evidence="1">Uncharacterized protein</fullName>
    </submittedName>
</protein>
<dbReference type="Proteomes" id="UP001164250">
    <property type="component" value="Chromosome 5"/>
</dbReference>
<evidence type="ECO:0000313" key="1">
    <source>
        <dbReference type="EMBL" id="KAJ0097287.1"/>
    </source>
</evidence>
<sequence>MQGCYISNLCPEVGIWLVDKPNITILWTANRDDLPVPLNSTIEFTRHGLLLRTHQGDEKTITQLSEQPASASMLDSGNFVIYGNESQVIWDSFDSPTDTILGGQSIDSQLVASRSTSDHSSGQFYLDVDDDGLASYPVNHTGIPEECYWKVHILISHGSLVLNLSLSGALQLTAGIETLQIIANSSYPANSKTVIYRATLDPDGILRLYSHRFEISGNSNVTTEWSAKLKQCKVTGFCGFNSFCSSPGGIADCYCFPGFKYINPGVRNLGCYKSFNEEEGCERNEPEAFILVLRIQCWEVILTLCYQ</sequence>
<name>A0ACC1BEC0_9ROSI</name>
<evidence type="ECO:0000313" key="2">
    <source>
        <dbReference type="Proteomes" id="UP001164250"/>
    </source>
</evidence>
<gene>
    <name evidence="1" type="ORF">Patl1_27805</name>
</gene>
<proteinExistence type="predicted"/>
<keyword evidence="2" id="KW-1185">Reference proteome</keyword>
<comment type="caution">
    <text evidence="1">The sequence shown here is derived from an EMBL/GenBank/DDBJ whole genome shotgun (WGS) entry which is preliminary data.</text>
</comment>